<dbReference type="Proteomes" id="UP001292094">
    <property type="component" value="Unassembled WGS sequence"/>
</dbReference>
<feature type="compositionally biased region" description="Low complexity" evidence="2">
    <location>
        <begin position="57"/>
        <end position="69"/>
    </location>
</feature>
<feature type="domain" description="Coiled-coil" evidence="3">
    <location>
        <begin position="191"/>
        <end position="360"/>
    </location>
</feature>
<dbReference type="AlphaFoldDB" id="A0AAE1NE91"/>
<dbReference type="Pfam" id="PF13904">
    <property type="entry name" value="CCDC34"/>
    <property type="match status" value="1"/>
</dbReference>
<evidence type="ECO:0000256" key="2">
    <source>
        <dbReference type="SAM" id="MobiDB-lite"/>
    </source>
</evidence>
<name>A0AAE1NE91_9EUCA</name>
<dbReference type="EMBL" id="JAWZYT010007167">
    <property type="protein sequence ID" value="KAK4286996.1"/>
    <property type="molecule type" value="Genomic_DNA"/>
</dbReference>
<sequence>SLKKNNPERKVSKSKDYVDIVNRTTKLALTDAKKKGQQQQQQQRQQQSEDEGKDAPSSFSSSSSSSSDHSSWEKIEDPEQKRDSEKITSTNSSKNAEHKTDADQTTTTTTNRSKNTEQNVSATETTTTTSRTTTTHTSSRTRTNTEGTYTEHDNSTHKKYDDDNTETRASLLNLEENTSDSFTHDVLSHSESQKTENLQRLLSHKFQHKNELQKDSVNAWLENKKSERLMKVREEEKAKRELARMDELERERKVKEDEKRKRRVKLAVEEWHKIKKEEKKRDKVRLKMNAEEVRAGKERRQCESGQAYEKWLHALHHHPHPPRPRPRLAFTTHAHTGDRTVTYYDRARHPTPTYVNPLPWRRL</sequence>
<organism evidence="4 5">
    <name type="scientific">Petrolisthes manimaculis</name>
    <dbReference type="NCBI Taxonomy" id="1843537"/>
    <lineage>
        <taxon>Eukaryota</taxon>
        <taxon>Metazoa</taxon>
        <taxon>Ecdysozoa</taxon>
        <taxon>Arthropoda</taxon>
        <taxon>Crustacea</taxon>
        <taxon>Multicrustacea</taxon>
        <taxon>Malacostraca</taxon>
        <taxon>Eumalacostraca</taxon>
        <taxon>Eucarida</taxon>
        <taxon>Decapoda</taxon>
        <taxon>Pleocyemata</taxon>
        <taxon>Anomura</taxon>
        <taxon>Galatheoidea</taxon>
        <taxon>Porcellanidae</taxon>
        <taxon>Petrolisthes</taxon>
    </lineage>
</organism>
<feature type="region of interest" description="Disordered" evidence="2">
    <location>
        <begin position="1"/>
        <end position="167"/>
    </location>
</feature>
<reference evidence="4" key="1">
    <citation type="submission" date="2023-11" db="EMBL/GenBank/DDBJ databases">
        <title>Genome assemblies of two species of porcelain crab, Petrolisthes cinctipes and Petrolisthes manimaculis (Anomura: Porcellanidae).</title>
        <authorList>
            <person name="Angst P."/>
        </authorList>
    </citation>
    <scope>NUCLEOTIDE SEQUENCE</scope>
    <source>
        <strain evidence="4">PB745_02</strain>
        <tissue evidence="4">Gill</tissue>
    </source>
</reference>
<feature type="compositionally biased region" description="Low complexity" evidence="2">
    <location>
        <begin position="37"/>
        <end position="46"/>
    </location>
</feature>
<accession>A0AAE1NE91</accession>
<feature type="non-terminal residue" evidence="4">
    <location>
        <position position="1"/>
    </location>
</feature>
<gene>
    <name evidence="4" type="ORF">Pmani_039922</name>
</gene>
<keyword evidence="5" id="KW-1185">Reference proteome</keyword>
<keyword evidence="1" id="KW-0175">Coiled coil</keyword>
<proteinExistence type="predicted"/>
<dbReference type="InterPro" id="IPR025259">
    <property type="entry name" value="CCDC34/181"/>
</dbReference>
<protein>
    <recommendedName>
        <fullName evidence="3">Coiled-coil domain-containing protein</fullName>
    </recommendedName>
</protein>
<feature type="coiled-coil region" evidence="1">
    <location>
        <begin position="231"/>
        <end position="294"/>
    </location>
</feature>
<feature type="compositionally biased region" description="Basic and acidic residues" evidence="2">
    <location>
        <begin position="70"/>
        <end position="86"/>
    </location>
</feature>
<feature type="compositionally biased region" description="Basic and acidic residues" evidence="2">
    <location>
        <begin position="149"/>
        <end position="166"/>
    </location>
</feature>
<evidence type="ECO:0000313" key="4">
    <source>
        <dbReference type="EMBL" id="KAK4286996.1"/>
    </source>
</evidence>
<evidence type="ECO:0000256" key="1">
    <source>
        <dbReference type="SAM" id="Coils"/>
    </source>
</evidence>
<feature type="compositionally biased region" description="Polar residues" evidence="2">
    <location>
        <begin position="111"/>
        <end position="122"/>
    </location>
</feature>
<evidence type="ECO:0000313" key="5">
    <source>
        <dbReference type="Proteomes" id="UP001292094"/>
    </source>
</evidence>
<feature type="compositionally biased region" description="Low complexity" evidence="2">
    <location>
        <begin position="123"/>
        <end position="145"/>
    </location>
</feature>
<feature type="compositionally biased region" description="Basic and acidic residues" evidence="2">
    <location>
        <begin position="1"/>
        <end position="18"/>
    </location>
</feature>
<comment type="caution">
    <text evidence="4">The sequence shown here is derived from an EMBL/GenBank/DDBJ whole genome shotgun (WGS) entry which is preliminary data.</text>
</comment>
<evidence type="ECO:0000259" key="3">
    <source>
        <dbReference type="Pfam" id="PF13904"/>
    </source>
</evidence>